<feature type="transmembrane region" description="Helical" evidence="1">
    <location>
        <begin position="26"/>
        <end position="45"/>
    </location>
</feature>
<feature type="transmembrane region" description="Helical" evidence="1">
    <location>
        <begin position="57"/>
        <end position="76"/>
    </location>
</feature>
<name>A0A9W7CAV4_9STRA</name>
<dbReference type="EMBL" id="BRXX01000346">
    <property type="protein sequence ID" value="GMI06365.1"/>
    <property type="molecule type" value="Genomic_DNA"/>
</dbReference>
<keyword evidence="1" id="KW-0812">Transmembrane</keyword>
<dbReference type="AlphaFoldDB" id="A0A9W7CAV4"/>
<evidence type="ECO:0000256" key="1">
    <source>
        <dbReference type="SAM" id="Phobius"/>
    </source>
</evidence>
<evidence type="ECO:0000313" key="2">
    <source>
        <dbReference type="EMBL" id="GMI06365.1"/>
    </source>
</evidence>
<feature type="non-terminal residue" evidence="2">
    <location>
        <position position="1"/>
    </location>
</feature>
<feature type="transmembrane region" description="Helical" evidence="1">
    <location>
        <begin position="187"/>
        <end position="210"/>
    </location>
</feature>
<feature type="transmembrane region" description="Helical" evidence="1">
    <location>
        <begin position="318"/>
        <end position="343"/>
    </location>
</feature>
<accession>A0A9W7CAV4</accession>
<keyword evidence="1" id="KW-0472">Membrane</keyword>
<reference evidence="3" key="1">
    <citation type="journal article" date="2023" name="Commun. Biol.">
        <title>Genome analysis of Parmales, the sister group of diatoms, reveals the evolutionary specialization of diatoms from phago-mixotrophs to photoautotrophs.</title>
        <authorList>
            <person name="Ban H."/>
            <person name="Sato S."/>
            <person name="Yoshikawa S."/>
            <person name="Yamada K."/>
            <person name="Nakamura Y."/>
            <person name="Ichinomiya M."/>
            <person name="Sato N."/>
            <person name="Blanc-Mathieu R."/>
            <person name="Endo H."/>
            <person name="Kuwata A."/>
            <person name="Ogata H."/>
        </authorList>
    </citation>
    <scope>NUCLEOTIDE SEQUENCE [LARGE SCALE GENOMIC DNA]</scope>
    <source>
        <strain evidence="3">NIES 3699</strain>
    </source>
</reference>
<sequence length="415" mass="46368">CFFVSNVHTGIEVAYALSGKKIYYEYYSVASLPTCCAAMAISFFLKPRRTDRVYRAYLFAQYFILTACGEFAYMTGLGWGLSHVVLRTPVWVVEVALLVLALRVRLEVAKLSDTDLSSFLSLTVLKGGVLVGLGQLVFLALSAIQCMSEAKVEASAEESAEADTTSDLDPDVELWHSCRRTLWSQTLLGAMICIVILSRLVSGMFPHKYVAKHVPRIEKIAAMDLNLEEGVTALALCLSIISGLFLLSFYGVEDDFYSGNEVQQTCFIVFFSLGSSSLLISAVWKLLVIRRDCLRGAVEENQSPSDEQELKRVIELHWIWPCLAVIMTTLYSGSIIFALTIVRNTSKKVVQTFKVLKLVTTSFTPIVVVLFMLCLVAKPREQGRYMKFGLYLHFFSFAIIVIATLTVEYFIINDV</sequence>
<feature type="transmembrane region" description="Helical" evidence="1">
    <location>
        <begin position="388"/>
        <end position="412"/>
    </location>
</feature>
<feature type="transmembrane region" description="Helical" evidence="1">
    <location>
        <begin position="355"/>
        <end position="376"/>
    </location>
</feature>
<comment type="caution">
    <text evidence="2">The sequence shown here is derived from an EMBL/GenBank/DDBJ whole genome shotgun (WGS) entry which is preliminary data.</text>
</comment>
<dbReference type="Proteomes" id="UP001165160">
    <property type="component" value="Unassembled WGS sequence"/>
</dbReference>
<proteinExistence type="predicted"/>
<keyword evidence="3" id="KW-1185">Reference proteome</keyword>
<keyword evidence="1" id="KW-1133">Transmembrane helix</keyword>
<feature type="transmembrane region" description="Helical" evidence="1">
    <location>
        <begin position="231"/>
        <end position="250"/>
    </location>
</feature>
<organism evidence="2 3">
    <name type="scientific">Triparma verrucosa</name>
    <dbReference type="NCBI Taxonomy" id="1606542"/>
    <lineage>
        <taxon>Eukaryota</taxon>
        <taxon>Sar</taxon>
        <taxon>Stramenopiles</taxon>
        <taxon>Ochrophyta</taxon>
        <taxon>Bolidophyceae</taxon>
        <taxon>Parmales</taxon>
        <taxon>Triparmaceae</taxon>
        <taxon>Triparma</taxon>
    </lineage>
</organism>
<feature type="transmembrane region" description="Helical" evidence="1">
    <location>
        <begin position="262"/>
        <end position="287"/>
    </location>
</feature>
<evidence type="ECO:0000313" key="3">
    <source>
        <dbReference type="Proteomes" id="UP001165160"/>
    </source>
</evidence>
<feature type="transmembrane region" description="Helical" evidence="1">
    <location>
        <begin position="118"/>
        <end position="144"/>
    </location>
</feature>
<feature type="transmembrane region" description="Helical" evidence="1">
    <location>
        <begin position="88"/>
        <end position="106"/>
    </location>
</feature>
<protein>
    <submittedName>
        <fullName evidence="2">Uncharacterized protein</fullName>
    </submittedName>
</protein>
<gene>
    <name evidence="2" type="ORF">TrVE_jg3689</name>
</gene>